<gene>
    <name evidence="10" type="ORF">NZH93_33350</name>
</gene>
<comment type="similarity">
    <text evidence="7">Belongs to the binding-protein-dependent transport system permease family.</text>
</comment>
<dbReference type="Proteomes" id="UP001141259">
    <property type="component" value="Unassembled WGS sequence"/>
</dbReference>
<feature type="transmembrane region" description="Helical" evidence="7">
    <location>
        <begin position="34"/>
        <end position="56"/>
    </location>
</feature>
<dbReference type="PANTHER" id="PTHR43227">
    <property type="entry name" value="BLL4140 PROTEIN"/>
    <property type="match status" value="1"/>
</dbReference>
<feature type="region of interest" description="Disordered" evidence="8">
    <location>
        <begin position="1"/>
        <end position="28"/>
    </location>
</feature>
<evidence type="ECO:0000256" key="8">
    <source>
        <dbReference type="SAM" id="MobiDB-lite"/>
    </source>
</evidence>
<keyword evidence="11" id="KW-1185">Reference proteome</keyword>
<name>A0A9X3AJL9_9PSEU</name>
<dbReference type="Pfam" id="PF00528">
    <property type="entry name" value="BPD_transp_1"/>
    <property type="match status" value="1"/>
</dbReference>
<feature type="transmembrane region" description="Helical" evidence="7">
    <location>
        <begin position="188"/>
        <end position="211"/>
    </location>
</feature>
<dbReference type="GO" id="GO:0005886">
    <property type="term" value="C:plasma membrane"/>
    <property type="evidence" value="ECO:0007669"/>
    <property type="project" value="UniProtKB-SubCell"/>
</dbReference>
<feature type="transmembrane region" description="Helical" evidence="7">
    <location>
        <begin position="232"/>
        <end position="257"/>
    </location>
</feature>
<evidence type="ECO:0000313" key="11">
    <source>
        <dbReference type="Proteomes" id="UP001141259"/>
    </source>
</evidence>
<evidence type="ECO:0000256" key="3">
    <source>
        <dbReference type="ARBA" id="ARBA00022475"/>
    </source>
</evidence>
<dbReference type="CDD" id="cd06261">
    <property type="entry name" value="TM_PBP2"/>
    <property type="match status" value="1"/>
</dbReference>
<keyword evidence="5 7" id="KW-1133">Transmembrane helix</keyword>
<dbReference type="PANTHER" id="PTHR43227:SF8">
    <property type="entry name" value="DIACETYLCHITOBIOSE UPTAKE SYSTEM PERMEASE PROTEIN DASB"/>
    <property type="match status" value="1"/>
</dbReference>
<accession>A0A9X3AJL9</accession>
<dbReference type="Gene3D" id="1.10.3720.10">
    <property type="entry name" value="MetI-like"/>
    <property type="match status" value="1"/>
</dbReference>
<keyword evidence="3" id="KW-1003">Cell membrane</keyword>
<evidence type="ECO:0000256" key="6">
    <source>
        <dbReference type="ARBA" id="ARBA00023136"/>
    </source>
</evidence>
<feature type="domain" description="ABC transmembrane type-1" evidence="9">
    <location>
        <begin position="97"/>
        <end position="313"/>
    </location>
</feature>
<evidence type="ECO:0000256" key="2">
    <source>
        <dbReference type="ARBA" id="ARBA00022448"/>
    </source>
</evidence>
<evidence type="ECO:0000256" key="5">
    <source>
        <dbReference type="ARBA" id="ARBA00022989"/>
    </source>
</evidence>
<feature type="compositionally biased region" description="Pro residues" evidence="8">
    <location>
        <begin position="15"/>
        <end position="24"/>
    </location>
</feature>
<evidence type="ECO:0000256" key="1">
    <source>
        <dbReference type="ARBA" id="ARBA00004651"/>
    </source>
</evidence>
<dbReference type="GO" id="GO:0055085">
    <property type="term" value="P:transmembrane transport"/>
    <property type="evidence" value="ECO:0007669"/>
    <property type="project" value="InterPro"/>
</dbReference>
<feature type="transmembrane region" description="Helical" evidence="7">
    <location>
        <begin position="294"/>
        <end position="314"/>
    </location>
</feature>
<comment type="caution">
    <text evidence="10">The sequence shown here is derived from an EMBL/GenBank/DDBJ whole genome shotgun (WGS) entry which is preliminary data.</text>
</comment>
<evidence type="ECO:0000313" key="10">
    <source>
        <dbReference type="EMBL" id="MCS7481770.1"/>
    </source>
</evidence>
<protein>
    <submittedName>
        <fullName evidence="10">Sugar ABC transporter permease</fullName>
    </submittedName>
</protein>
<organism evidence="10 11">
    <name type="scientific">Umezawaea endophytica</name>
    <dbReference type="NCBI Taxonomy" id="1654476"/>
    <lineage>
        <taxon>Bacteria</taxon>
        <taxon>Bacillati</taxon>
        <taxon>Actinomycetota</taxon>
        <taxon>Actinomycetes</taxon>
        <taxon>Pseudonocardiales</taxon>
        <taxon>Pseudonocardiaceae</taxon>
        <taxon>Umezawaea</taxon>
    </lineage>
</organism>
<proteinExistence type="inferred from homology"/>
<dbReference type="InterPro" id="IPR000515">
    <property type="entry name" value="MetI-like"/>
</dbReference>
<feature type="transmembrane region" description="Helical" evidence="7">
    <location>
        <begin position="131"/>
        <end position="156"/>
    </location>
</feature>
<evidence type="ECO:0000259" key="9">
    <source>
        <dbReference type="PROSITE" id="PS50928"/>
    </source>
</evidence>
<keyword evidence="4 7" id="KW-0812">Transmembrane</keyword>
<comment type="subcellular location">
    <subcellularLocation>
        <location evidence="1 7">Cell membrane</location>
        <topology evidence="1 7">Multi-pass membrane protein</topology>
    </subcellularLocation>
</comment>
<evidence type="ECO:0000256" key="7">
    <source>
        <dbReference type="RuleBase" id="RU363032"/>
    </source>
</evidence>
<dbReference type="InterPro" id="IPR050809">
    <property type="entry name" value="UgpAE/MalFG_permease"/>
</dbReference>
<dbReference type="PROSITE" id="PS50928">
    <property type="entry name" value="ABC_TM1"/>
    <property type="match status" value="1"/>
</dbReference>
<keyword evidence="6 7" id="KW-0472">Membrane</keyword>
<evidence type="ECO:0000256" key="4">
    <source>
        <dbReference type="ARBA" id="ARBA00022692"/>
    </source>
</evidence>
<dbReference type="AlphaFoldDB" id="A0A9X3AJL9"/>
<dbReference type="RefSeq" id="WP_259627258.1">
    <property type="nucleotide sequence ID" value="NZ_JANYMP010000020.1"/>
</dbReference>
<dbReference type="EMBL" id="JANYMP010000020">
    <property type="protein sequence ID" value="MCS7481770.1"/>
    <property type="molecule type" value="Genomic_DNA"/>
</dbReference>
<sequence length="324" mass="36098">MSTAPVVRDAGPRPTATPEPPPPQRPRRRRRVSIWPYLLIAPTVLGSAYLLLYPLVRNLVISVQHFRLGELIRGGATFVGLDNYREALADPVFWAVVRRTLLFTVVNVVLIMVLSTLVALLLSALGKWLRLLVMGCLVLTWATPIIAATTVFQWLFQSRLGVVNWVLVQLGFEQFQDYTWFANGSSTFGILVALIVWQSVPFAALSLYSAMTTVPSELYESAKIDGAGSWRLFTSITFPILRPMFGLILSLEVIWVFKSFVQIWAISQGGPGDATTTLPVYAFQIAQSLNKYDLGAAVSMITVLLLVVVLLAYFRQMFKQEAEL</sequence>
<dbReference type="SUPFAM" id="SSF161098">
    <property type="entry name" value="MetI-like"/>
    <property type="match status" value="1"/>
</dbReference>
<feature type="transmembrane region" description="Helical" evidence="7">
    <location>
        <begin position="101"/>
        <end position="124"/>
    </location>
</feature>
<reference evidence="10" key="1">
    <citation type="submission" date="2022-08" db="EMBL/GenBank/DDBJ databases">
        <authorList>
            <person name="Tistechok S."/>
            <person name="Samborskyy M."/>
            <person name="Roman I."/>
        </authorList>
    </citation>
    <scope>NUCLEOTIDE SEQUENCE</scope>
    <source>
        <strain evidence="10">DSM 103496</strain>
    </source>
</reference>
<keyword evidence="2 7" id="KW-0813">Transport</keyword>
<dbReference type="InterPro" id="IPR035906">
    <property type="entry name" value="MetI-like_sf"/>
</dbReference>